<evidence type="ECO:0008006" key="4">
    <source>
        <dbReference type="Google" id="ProtNLM"/>
    </source>
</evidence>
<evidence type="ECO:0000256" key="1">
    <source>
        <dbReference type="SAM" id="Phobius"/>
    </source>
</evidence>
<organism evidence="2 3">
    <name type="scientific">Vibrio europaeus</name>
    <dbReference type="NCBI Taxonomy" id="300876"/>
    <lineage>
        <taxon>Bacteria</taxon>
        <taxon>Pseudomonadati</taxon>
        <taxon>Pseudomonadota</taxon>
        <taxon>Gammaproteobacteria</taxon>
        <taxon>Vibrionales</taxon>
        <taxon>Vibrionaceae</taxon>
        <taxon>Vibrio</taxon>
        <taxon>Vibrio oreintalis group</taxon>
    </lineage>
</organism>
<reference evidence="2 3" key="1">
    <citation type="submission" date="2016-03" db="EMBL/GenBank/DDBJ databases">
        <title>Draft genome sequence of the Vibrio tubiashii subs. europaeus.</title>
        <authorList>
            <person name="Spinard E."/>
            <person name="Dubert J."/>
            <person name="Nelson D.R."/>
            <person name="Barja J.L."/>
        </authorList>
    </citation>
    <scope>NUCLEOTIDE SEQUENCE [LARGE SCALE GENOMIC DNA]</scope>
    <source>
        <strain evidence="3">PP-638</strain>
    </source>
</reference>
<evidence type="ECO:0000313" key="2">
    <source>
        <dbReference type="EMBL" id="OAN01112.1"/>
    </source>
</evidence>
<gene>
    <name evidence="2" type="ORF">AZ468_08365</name>
</gene>
<dbReference type="Proteomes" id="UP000094761">
    <property type="component" value="Unassembled WGS sequence"/>
</dbReference>
<comment type="caution">
    <text evidence="2">The sequence shown here is derived from an EMBL/GenBank/DDBJ whole genome shotgun (WGS) entry which is preliminary data.</text>
</comment>
<proteinExistence type="predicted"/>
<accession>A0A178JGU0</accession>
<evidence type="ECO:0000313" key="3">
    <source>
        <dbReference type="Proteomes" id="UP000094761"/>
    </source>
</evidence>
<keyword evidence="1" id="KW-0812">Transmembrane</keyword>
<keyword evidence="1" id="KW-1133">Transmembrane helix</keyword>
<protein>
    <recommendedName>
        <fullName evidence="4">Universal stress protein B</fullName>
    </recommendedName>
</protein>
<feature type="transmembrane region" description="Helical" evidence="1">
    <location>
        <begin position="7"/>
        <end position="30"/>
    </location>
</feature>
<keyword evidence="1" id="KW-0472">Membrane</keyword>
<dbReference type="AlphaFoldDB" id="A0A178JGU0"/>
<sequence>MKLEASLMFQLVVVLLGIPFSLIVALWLVWVFPYTFQILRVSLGSSHHIFKLDEVFGFEETKMQDSLSFGRGSRFISYSRKYLFRKTERRLANPIEHRVMLMNSLFSYTSIALFLIGFTFKLINGFG</sequence>
<name>A0A178JGU0_9VIBR</name>
<dbReference type="EMBL" id="LUAX01000001">
    <property type="protein sequence ID" value="OAN01112.1"/>
    <property type="molecule type" value="Genomic_DNA"/>
</dbReference>
<feature type="transmembrane region" description="Helical" evidence="1">
    <location>
        <begin position="105"/>
        <end position="123"/>
    </location>
</feature>